<sequence length="526" mass="57277">MVNKVVPVSSAVDFIQNGSTIAVCGFTLMGACETVLKEIEKRFLEQRAPSQLTLVHCAGHSDRVNGILHLAHPGLIRRIIGSHWGLAPKWGELILNNEVEAHCLPQGQMTHLFRAMASGKPGNFSKVGLGTFIDPRVEGGLMNEQAKQAGSLVEVVDIKGEEYLFYNAIPVDVAVIRGTTADEFGNVTMEDEAIKLEAISIAQTVKRYGGKVIVQVKHVARRGSLHPRQVVVPGIYVDAIVVAEDPVQEHRQTSCTFYDPVYSGDLKVADSALDPIPLTVRKIIGRRGVMELFPQAVVNLGTGIPGDTIGPVASEEGILREIILTVESGVIGGVPAGGTDFGIGKNAEAIIEHPYQFDYYNGAGIDITYMGIAEIDVMGNVNVSKFGTKAVGCGGFIDITQPAKKVCFLGTFTAGGLEVAIEDGKLKILQEGKNKKFLKQVKQITFSGKYARENQQPVFFVTERAVFKLHVDGVELVEYAPGVDIEKDIIGQMEFKPSISPNLKEMSHDIFKNQVMNFKQQFFNLR</sequence>
<dbReference type="Gene3D" id="3.40.1080.10">
    <property type="entry name" value="Glutaconate Coenzyme A-transferase"/>
    <property type="match status" value="2"/>
</dbReference>
<dbReference type="PANTHER" id="PTHR43293:SF1">
    <property type="entry name" value="ACETATE COA-TRANSFERASE YDIF"/>
    <property type="match status" value="1"/>
</dbReference>
<dbReference type="PIRSF" id="PIRSF000858">
    <property type="entry name" value="SCOT-t"/>
    <property type="match status" value="1"/>
</dbReference>
<dbReference type="InterPro" id="IPR037171">
    <property type="entry name" value="NagB/RpiA_transferase-like"/>
</dbReference>
<dbReference type="PANTHER" id="PTHR43293">
    <property type="entry name" value="ACETATE COA-TRANSFERASE YDIF"/>
    <property type="match status" value="1"/>
</dbReference>
<dbReference type="PROSITE" id="PS51257">
    <property type="entry name" value="PROKAR_LIPOPROTEIN"/>
    <property type="match status" value="1"/>
</dbReference>
<accession>A0ABY4CKF7</accession>
<gene>
    <name evidence="4" type="ORF">LSG31_01595</name>
</gene>
<dbReference type="Pfam" id="PF01144">
    <property type="entry name" value="CoA_trans"/>
    <property type="match status" value="1"/>
</dbReference>
<dbReference type="InterPro" id="IPR014388">
    <property type="entry name" value="3-oxoacid_CoA-transferase"/>
</dbReference>
<evidence type="ECO:0000313" key="4">
    <source>
        <dbReference type="EMBL" id="UOF91002.1"/>
    </source>
</evidence>
<protein>
    <submittedName>
        <fullName evidence="4">Acyl CoA:acetate/3-ketoacid CoA transferase</fullName>
    </submittedName>
</protein>
<evidence type="ECO:0000256" key="2">
    <source>
        <dbReference type="ARBA" id="ARBA00022679"/>
    </source>
</evidence>
<dbReference type="GO" id="GO:0016740">
    <property type="term" value="F:transferase activity"/>
    <property type="evidence" value="ECO:0007669"/>
    <property type="project" value="UniProtKB-KW"/>
</dbReference>
<dbReference type="EMBL" id="CP089291">
    <property type="protein sequence ID" value="UOF91002.1"/>
    <property type="molecule type" value="Genomic_DNA"/>
</dbReference>
<dbReference type="SMART" id="SM00882">
    <property type="entry name" value="CoA_trans"/>
    <property type="match status" value="1"/>
</dbReference>
<evidence type="ECO:0000256" key="3">
    <source>
        <dbReference type="PIRNR" id="PIRNR000858"/>
    </source>
</evidence>
<name>A0ABY4CKF7_9BACL</name>
<proteinExistence type="inferred from homology"/>
<dbReference type="SUPFAM" id="SSF100950">
    <property type="entry name" value="NagB/RpiA/CoA transferase-like"/>
    <property type="match status" value="2"/>
</dbReference>
<dbReference type="Proteomes" id="UP000830167">
    <property type="component" value="Chromosome"/>
</dbReference>
<keyword evidence="2 3" id="KW-0808">Transferase</keyword>
<reference evidence="4" key="1">
    <citation type="submission" date="2021-12" db="EMBL/GenBank/DDBJ databases">
        <title>Alicyclobacillaceae gen. nov., sp. nov., isolated from chalcocite enrichment system.</title>
        <authorList>
            <person name="Jiang Z."/>
        </authorList>
    </citation>
    <scope>NUCLEOTIDE SEQUENCE</scope>
    <source>
        <strain evidence="4">MYW30-H2</strain>
    </source>
</reference>
<keyword evidence="5" id="KW-1185">Reference proteome</keyword>
<evidence type="ECO:0000256" key="1">
    <source>
        <dbReference type="ARBA" id="ARBA00007154"/>
    </source>
</evidence>
<dbReference type="InterPro" id="IPR004165">
    <property type="entry name" value="CoA_trans_fam_I"/>
</dbReference>
<evidence type="ECO:0000313" key="5">
    <source>
        <dbReference type="Proteomes" id="UP000830167"/>
    </source>
</evidence>
<comment type="similarity">
    <text evidence="1 3">Belongs to the 3-oxoacid CoA-transferase family.</text>
</comment>
<organism evidence="4 5">
    <name type="scientific">Fodinisporobacter ferrooxydans</name>
    <dbReference type="NCBI Taxonomy" id="2901836"/>
    <lineage>
        <taxon>Bacteria</taxon>
        <taxon>Bacillati</taxon>
        <taxon>Bacillota</taxon>
        <taxon>Bacilli</taxon>
        <taxon>Bacillales</taxon>
        <taxon>Alicyclobacillaceae</taxon>
        <taxon>Fodinisporobacter</taxon>
    </lineage>
</organism>